<proteinExistence type="predicted"/>
<reference evidence="1 2" key="1">
    <citation type="journal article" date="2023" name="Sci. Data">
        <title>Genome assembly of the Korean intertidal mud-creeper Batillaria attramentaria.</title>
        <authorList>
            <person name="Patra A.K."/>
            <person name="Ho P.T."/>
            <person name="Jun S."/>
            <person name="Lee S.J."/>
            <person name="Kim Y."/>
            <person name="Won Y.J."/>
        </authorList>
    </citation>
    <scope>NUCLEOTIDE SEQUENCE [LARGE SCALE GENOMIC DNA]</scope>
    <source>
        <strain evidence="1">Wonlab-2016</strain>
    </source>
</reference>
<evidence type="ECO:0000313" key="2">
    <source>
        <dbReference type="Proteomes" id="UP001519460"/>
    </source>
</evidence>
<dbReference type="AlphaFoldDB" id="A0ABD0KPW8"/>
<name>A0ABD0KPW8_9CAEN</name>
<protein>
    <submittedName>
        <fullName evidence="1">Uncharacterized protein</fullName>
    </submittedName>
</protein>
<gene>
    <name evidence="1" type="ORF">BaRGS_00019624</name>
</gene>
<dbReference type="EMBL" id="JACVVK020000142">
    <property type="protein sequence ID" value="KAK7489110.1"/>
    <property type="molecule type" value="Genomic_DNA"/>
</dbReference>
<accession>A0ABD0KPW8</accession>
<keyword evidence="2" id="KW-1185">Reference proteome</keyword>
<dbReference type="Proteomes" id="UP001519460">
    <property type="component" value="Unassembled WGS sequence"/>
</dbReference>
<evidence type="ECO:0000313" key="1">
    <source>
        <dbReference type="EMBL" id="KAK7489110.1"/>
    </source>
</evidence>
<organism evidence="1 2">
    <name type="scientific">Batillaria attramentaria</name>
    <dbReference type="NCBI Taxonomy" id="370345"/>
    <lineage>
        <taxon>Eukaryota</taxon>
        <taxon>Metazoa</taxon>
        <taxon>Spiralia</taxon>
        <taxon>Lophotrochozoa</taxon>
        <taxon>Mollusca</taxon>
        <taxon>Gastropoda</taxon>
        <taxon>Caenogastropoda</taxon>
        <taxon>Sorbeoconcha</taxon>
        <taxon>Cerithioidea</taxon>
        <taxon>Batillariidae</taxon>
        <taxon>Batillaria</taxon>
    </lineage>
</organism>
<sequence length="83" mass="9379">MKTLVLLRLCCKAFYSPPPDVTTSQLPKSQPIRGRVLPERGQQLFLAADTVLTPGNTREGPCGIFLDADGRNILRRMRIRRQE</sequence>
<comment type="caution">
    <text evidence="1">The sequence shown here is derived from an EMBL/GenBank/DDBJ whole genome shotgun (WGS) entry which is preliminary data.</text>
</comment>